<evidence type="ECO:0000313" key="2">
    <source>
        <dbReference type="Proteomes" id="UP000062260"/>
    </source>
</evidence>
<proteinExistence type="predicted"/>
<dbReference type="EMBL" id="CP014163">
    <property type="protein sequence ID" value="AMB98982.1"/>
    <property type="molecule type" value="Genomic_DNA"/>
</dbReference>
<organism evidence="1 2">
    <name type="scientific">Aerococcus urinaehominis</name>
    <dbReference type="NCBI Taxonomy" id="128944"/>
    <lineage>
        <taxon>Bacteria</taxon>
        <taxon>Bacillati</taxon>
        <taxon>Bacillota</taxon>
        <taxon>Bacilli</taxon>
        <taxon>Lactobacillales</taxon>
        <taxon>Aerococcaceae</taxon>
        <taxon>Aerococcus</taxon>
    </lineage>
</organism>
<dbReference type="STRING" id="128944.AWM75_02755"/>
<dbReference type="InterPro" id="IPR012651">
    <property type="entry name" value="Thia_Transptr_ThiT"/>
</dbReference>
<sequence length="201" mass="22213">MQGSRRLMTIIEGLLFIALSFGVELVFPDYLGDGHIQLSIGIIFIIFYAFRRGFVPALLAGIGFGLLAPLSSTTDWFNQPLAYAVLVLACASLGLAGLFARNLQRTLHNSRYSSVYLNLVTGTILATAAYYVLDFLNRQFILGQEAIGLAELAKYSALSWALNSGIIVIILIVILNTTSKYFIPRNTPFISRKERSRLLND</sequence>
<dbReference type="OrthoDB" id="2166942at2"/>
<dbReference type="GO" id="GO:0015234">
    <property type="term" value="F:thiamine transmembrane transporter activity"/>
    <property type="evidence" value="ECO:0007669"/>
    <property type="project" value="InterPro"/>
</dbReference>
<dbReference type="Pfam" id="PF09515">
    <property type="entry name" value="Thia_YuaJ"/>
    <property type="match status" value="1"/>
</dbReference>
<protein>
    <submittedName>
        <fullName evidence="1">Uncharacterized protein</fullName>
    </submittedName>
</protein>
<dbReference type="Gene3D" id="1.10.1760.20">
    <property type="match status" value="1"/>
</dbReference>
<reference evidence="2" key="2">
    <citation type="submission" date="2016-01" db="EMBL/GenBank/DDBJ databases">
        <title>Six Aerococcus type strain genome sequencing and assembly using PacBio and Illumina Hiseq.</title>
        <authorList>
            <person name="Carkaci D."/>
            <person name="Dargis R."/>
            <person name="Nielsen X.C."/>
            <person name="Skovgaard O."/>
            <person name="Fuursted K."/>
            <person name="Christensen J.J."/>
        </authorList>
    </citation>
    <scope>NUCLEOTIDE SEQUENCE [LARGE SCALE GENOMIC DNA]</scope>
    <source>
        <strain evidence="2">CCUG42038B</strain>
    </source>
</reference>
<dbReference type="Proteomes" id="UP000062260">
    <property type="component" value="Chromosome"/>
</dbReference>
<accession>A0A0X8FKM9</accession>
<reference evidence="1 2" key="1">
    <citation type="journal article" date="2016" name="Genome Announc.">
        <title>Complete Genome Sequences of Aerococcus christensenii CCUG 28831T, Aerococcus sanguinicola CCUG 43001T, Aerococcus urinae CCUG 36881T, Aerococcus urinaeequi CCUG 28094T, Aerococcus urinaehominis CCUG 42038 BT, and Aerococcus viridans CCUG 4311T.</title>
        <authorList>
            <person name="Carkaci D."/>
            <person name="Dargis R."/>
            <person name="Nielsen X.C."/>
            <person name="Skovgaard O."/>
            <person name="Fuursted K."/>
            <person name="Christensen J.J."/>
        </authorList>
    </citation>
    <scope>NUCLEOTIDE SEQUENCE [LARGE SCALE GENOMIC DNA]</scope>
    <source>
        <strain evidence="1 2">CCUG42038B</strain>
    </source>
</reference>
<dbReference type="RefSeq" id="WP_067977946.1">
    <property type="nucleotide sequence ID" value="NZ_CP014163.1"/>
</dbReference>
<evidence type="ECO:0000313" key="1">
    <source>
        <dbReference type="EMBL" id="AMB98982.1"/>
    </source>
</evidence>
<gene>
    <name evidence="1" type="ORF">AWM75_02755</name>
</gene>
<dbReference type="KEGG" id="auh:AWM75_02755"/>
<dbReference type="AlphaFoldDB" id="A0A0X8FKM9"/>
<dbReference type="GO" id="GO:0005886">
    <property type="term" value="C:plasma membrane"/>
    <property type="evidence" value="ECO:0007669"/>
    <property type="project" value="InterPro"/>
</dbReference>
<name>A0A0X8FKM9_9LACT</name>
<keyword evidence="2" id="KW-1185">Reference proteome</keyword>